<dbReference type="Proteomes" id="UP001437256">
    <property type="component" value="Unassembled WGS sequence"/>
</dbReference>
<proteinExistence type="predicted"/>
<comment type="caution">
    <text evidence="1">The sequence shown here is derived from an EMBL/GenBank/DDBJ whole genome shotgun (WGS) entry which is preliminary data.</text>
</comment>
<evidence type="ECO:0000313" key="1">
    <source>
        <dbReference type="EMBL" id="KAL0057821.1"/>
    </source>
</evidence>
<dbReference type="EMBL" id="JBBXMP010000428">
    <property type="protein sequence ID" value="KAL0057821.1"/>
    <property type="molecule type" value="Genomic_DNA"/>
</dbReference>
<accession>A0ABR2Z8A3</accession>
<organism evidence="1 2">
    <name type="scientific">Marasmius tenuissimus</name>
    <dbReference type="NCBI Taxonomy" id="585030"/>
    <lineage>
        <taxon>Eukaryota</taxon>
        <taxon>Fungi</taxon>
        <taxon>Dikarya</taxon>
        <taxon>Basidiomycota</taxon>
        <taxon>Agaricomycotina</taxon>
        <taxon>Agaricomycetes</taxon>
        <taxon>Agaricomycetidae</taxon>
        <taxon>Agaricales</taxon>
        <taxon>Marasmiineae</taxon>
        <taxon>Marasmiaceae</taxon>
        <taxon>Marasmius</taxon>
    </lineage>
</organism>
<keyword evidence="2" id="KW-1185">Reference proteome</keyword>
<evidence type="ECO:0000313" key="2">
    <source>
        <dbReference type="Proteomes" id="UP001437256"/>
    </source>
</evidence>
<gene>
    <name evidence="1" type="ORF">AAF712_015521</name>
</gene>
<protein>
    <submittedName>
        <fullName evidence="1">Uncharacterized protein</fullName>
    </submittedName>
</protein>
<sequence length="149" mass="16883">MTAGVQLPPIPPNADKESFWRAYLLANQIILYLGARPPAEAEAFSSVLQIGTVEPDSEIGRGRTAMVKVVEKVVESMSFLPTDSPLRQEYPEVLEAFEKVNFLLEQYKINTGDETAMEKWSRFYTGLRTELVEFTMKLTSFIEAEETQK</sequence>
<name>A0ABR2Z8A3_9AGAR</name>
<reference evidence="1 2" key="1">
    <citation type="submission" date="2024-05" db="EMBL/GenBank/DDBJ databases">
        <title>A draft genome resource for the thread blight pathogen Marasmius tenuissimus strain MS-2.</title>
        <authorList>
            <person name="Yulfo-Soto G.E."/>
            <person name="Baruah I.K."/>
            <person name="Amoako-Attah I."/>
            <person name="Bukari Y."/>
            <person name="Meinhardt L.W."/>
            <person name="Bailey B.A."/>
            <person name="Cohen S.P."/>
        </authorList>
    </citation>
    <scope>NUCLEOTIDE SEQUENCE [LARGE SCALE GENOMIC DNA]</scope>
    <source>
        <strain evidence="1 2">MS-2</strain>
    </source>
</reference>